<organism evidence="2 3">
    <name type="scientific">Nakamurella multipartita (strain ATCC 700099 / DSM 44233 / CIP 104796 / JCM 9543 / NBRC 105858 / Y-104)</name>
    <name type="common">Microsphaera multipartita</name>
    <dbReference type="NCBI Taxonomy" id="479431"/>
    <lineage>
        <taxon>Bacteria</taxon>
        <taxon>Bacillati</taxon>
        <taxon>Actinomycetota</taxon>
        <taxon>Actinomycetes</taxon>
        <taxon>Nakamurellales</taxon>
        <taxon>Nakamurellaceae</taxon>
        <taxon>Nakamurella</taxon>
    </lineage>
</organism>
<dbReference type="HOGENOM" id="CLU_2991987_0_0_11"/>
<dbReference type="InParanoid" id="C8XEX3"/>
<sequence length="57" mass="5954">MSVSVVPTSTTGMVGNPRRTRGLSAAMLAQPKPAPTSAMVGNPRRTRGLQAEDFRAA</sequence>
<gene>
    <name evidence="2" type="ordered locus">Namu_3550</name>
</gene>
<keyword evidence="3" id="KW-1185">Reference proteome</keyword>
<evidence type="ECO:0000313" key="2">
    <source>
        <dbReference type="EMBL" id="ACV79874.1"/>
    </source>
</evidence>
<reference evidence="3" key="1">
    <citation type="submission" date="2009-09" db="EMBL/GenBank/DDBJ databases">
        <title>The complete genome of Nakamurella multipartita DSM 44233.</title>
        <authorList>
            <consortium name="US DOE Joint Genome Institute (JGI-PGF)"/>
            <person name="Lucas S."/>
            <person name="Copeland A."/>
            <person name="Lapidus A."/>
            <person name="Glavina del Rio T."/>
            <person name="Dalin E."/>
            <person name="Tice H."/>
            <person name="Bruce D."/>
            <person name="Goodwin L."/>
            <person name="Pitluck S."/>
            <person name="Kyrpides N."/>
            <person name="Mavromatis K."/>
            <person name="Ivanova N."/>
            <person name="Ovchinnikova G."/>
            <person name="Sims D."/>
            <person name="Meincke L."/>
            <person name="Brettin T."/>
            <person name="Detter J.C."/>
            <person name="Han C."/>
            <person name="Larimer F."/>
            <person name="Land M."/>
            <person name="Hauser L."/>
            <person name="Markowitz V."/>
            <person name="Cheng J.-F."/>
            <person name="Hugenholtz P."/>
            <person name="Woyke T."/>
            <person name="Wu D."/>
            <person name="Klenk H.-P."/>
            <person name="Eisen J.A."/>
        </authorList>
    </citation>
    <scope>NUCLEOTIDE SEQUENCE [LARGE SCALE GENOMIC DNA]</scope>
    <source>
        <strain evidence="3">ATCC 700099 / DSM 44233 / CIP 104796 / JCM 9543 / NBRC 105858 / Y-104</strain>
    </source>
</reference>
<proteinExistence type="predicted"/>
<dbReference type="KEGG" id="nml:Namu_3550"/>
<feature type="region of interest" description="Disordered" evidence="1">
    <location>
        <begin position="30"/>
        <end position="57"/>
    </location>
</feature>
<reference evidence="2 3" key="2">
    <citation type="journal article" date="2010" name="Stand. Genomic Sci.">
        <title>Complete genome sequence of Nakamurella multipartita type strain (Y-104).</title>
        <authorList>
            <person name="Tice H."/>
            <person name="Mayilraj S."/>
            <person name="Sims D."/>
            <person name="Lapidus A."/>
            <person name="Nolan M."/>
            <person name="Lucas S."/>
            <person name="Glavina Del Rio T."/>
            <person name="Copeland A."/>
            <person name="Cheng J.F."/>
            <person name="Meincke L."/>
            <person name="Bruce D."/>
            <person name="Goodwin L."/>
            <person name="Pitluck S."/>
            <person name="Ivanova N."/>
            <person name="Mavromatis K."/>
            <person name="Ovchinnikova G."/>
            <person name="Pati A."/>
            <person name="Chen A."/>
            <person name="Palaniappan K."/>
            <person name="Land M."/>
            <person name="Hauser L."/>
            <person name="Chang Y.J."/>
            <person name="Jeffries C.D."/>
            <person name="Detter J.C."/>
            <person name="Brettin T."/>
            <person name="Rohde M."/>
            <person name="Goker M."/>
            <person name="Bristow J."/>
            <person name="Eisen J.A."/>
            <person name="Markowitz V."/>
            <person name="Hugenholtz P."/>
            <person name="Kyrpides N.C."/>
            <person name="Klenk H.P."/>
            <person name="Chen F."/>
        </authorList>
    </citation>
    <scope>NUCLEOTIDE SEQUENCE [LARGE SCALE GENOMIC DNA]</scope>
    <source>
        <strain evidence="3">ATCC 700099 / DSM 44233 / CIP 104796 / JCM 9543 / NBRC 105858 / Y-104</strain>
    </source>
</reference>
<accession>C8XEX3</accession>
<evidence type="ECO:0000313" key="3">
    <source>
        <dbReference type="Proteomes" id="UP000002218"/>
    </source>
</evidence>
<name>C8XEX3_NAKMY</name>
<dbReference type="RefSeq" id="WP_015748728.1">
    <property type="nucleotide sequence ID" value="NC_013235.1"/>
</dbReference>
<dbReference type="STRING" id="479431.Namu_3550"/>
<dbReference type="EMBL" id="CP001737">
    <property type="protein sequence ID" value="ACV79874.1"/>
    <property type="molecule type" value="Genomic_DNA"/>
</dbReference>
<dbReference type="Proteomes" id="UP000002218">
    <property type="component" value="Chromosome"/>
</dbReference>
<evidence type="ECO:0000256" key="1">
    <source>
        <dbReference type="SAM" id="MobiDB-lite"/>
    </source>
</evidence>
<protein>
    <submittedName>
        <fullName evidence="2">Uncharacterized protein</fullName>
    </submittedName>
</protein>
<dbReference type="AlphaFoldDB" id="C8XEX3"/>